<protein>
    <recommendedName>
        <fullName evidence="3">Pentatricopeptide repeat-containing protein</fullName>
    </recommendedName>
</protein>
<dbReference type="InterPro" id="IPR011990">
    <property type="entry name" value="TPR-like_helical_dom_sf"/>
</dbReference>
<gene>
    <name evidence="1" type="ORF">RFH988_LOCUS10335</name>
</gene>
<dbReference type="Proteomes" id="UP000663882">
    <property type="component" value="Unassembled WGS sequence"/>
</dbReference>
<name>A0A814BBP7_9BILA</name>
<dbReference type="OrthoDB" id="185373at2759"/>
<comment type="caution">
    <text evidence="1">The sequence shown here is derived from an EMBL/GenBank/DDBJ whole genome shotgun (WGS) entry which is preliminary data.</text>
</comment>
<proteinExistence type="predicted"/>
<dbReference type="EMBL" id="CAJNOO010000384">
    <property type="protein sequence ID" value="CAF0927210.1"/>
    <property type="molecule type" value="Genomic_DNA"/>
</dbReference>
<organism evidence="1 2">
    <name type="scientific">Rotaria sordida</name>
    <dbReference type="NCBI Taxonomy" id="392033"/>
    <lineage>
        <taxon>Eukaryota</taxon>
        <taxon>Metazoa</taxon>
        <taxon>Spiralia</taxon>
        <taxon>Gnathifera</taxon>
        <taxon>Rotifera</taxon>
        <taxon>Eurotatoria</taxon>
        <taxon>Bdelloidea</taxon>
        <taxon>Philodinida</taxon>
        <taxon>Philodinidae</taxon>
        <taxon>Rotaria</taxon>
    </lineage>
</organism>
<sequence length="129" mass="14535">MKKTFQLSDKLKQTQKNLESDPITFSCVLYSAAKMTHIDRCQEILNDLNSSTIHLDNHPILQINLINALGKCGDIITAQKIFDQITLRRATGIYNALMKGYIYAQTPLIALSIFDTIPKPDAMSYLICN</sequence>
<dbReference type="Gene3D" id="1.25.40.10">
    <property type="entry name" value="Tetratricopeptide repeat domain"/>
    <property type="match status" value="1"/>
</dbReference>
<reference evidence="1" key="1">
    <citation type="submission" date="2021-02" db="EMBL/GenBank/DDBJ databases">
        <authorList>
            <person name="Nowell W R."/>
        </authorList>
    </citation>
    <scope>NUCLEOTIDE SEQUENCE</scope>
</reference>
<evidence type="ECO:0000313" key="1">
    <source>
        <dbReference type="EMBL" id="CAF0927210.1"/>
    </source>
</evidence>
<accession>A0A814BBP7</accession>
<evidence type="ECO:0000313" key="2">
    <source>
        <dbReference type="Proteomes" id="UP000663882"/>
    </source>
</evidence>
<evidence type="ECO:0008006" key="3">
    <source>
        <dbReference type="Google" id="ProtNLM"/>
    </source>
</evidence>
<dbReference type="AlphaFoldDB" id="A0A814BBP7"/>